<evidence type="ECO:0000256" key="5">
    <source>
        <dbReference type="SAM" id="MobiDB-lite"/>
    </source>
</evidence>
<dbReference type="Proteomes" id="UP001203852">
    <property type="component" value="Unassembled WGS sequence"/>
</dbReference>
<proteinExistence type="predicted"/>
<feature type="compositionally biased region" description="Low complexity" evidence="5">
    <location>
        <begin position="70"/>
        <end position="106"/>
    </location>
</feature>
<protein>
    <recommendedName>
        <fullName evidence="6">Zn(2)-C6 fungal-type domain-containing protein</fullName>
    </recommendedName>
</protein>
<dbReference type="EMBL" id="MU404356">
    <property type="protein sequence ID" value="KAI1611431.1"/>
    <property type="molecule type" value="Genomic_DNA"/>
</dbReference>
<reference evidence="7" key="1">
    <citation type="journal article" date="2022" name="bioRxiv">
        <title>Deciphering the potential niche of two novel black yeast fungi from a biological soil crust based on their genomes, phenotypes, and melanin regulation.</title>
        <authorList>
            <consortium name="DOE Joint Genome Institute"/>
            <person name="Carr E.C."/>
            <person name="Barton Q."/>
            <person name="Grambo S."/>
            <person name="Sullivan M."/>
            <person name="Renfro C.M."/>
            <person name="Kuo A."/>
            <person name="Pangilinan J."/>
            <person name="Lipzen A."/>
            <person name="Keymanesh K."/>
            <person name="Savage E."/>
            <person name="Barry K."/>
            <person name="Grigoriev I.V."/>
            <person name="Riekhof W.R."/>
            <person name="Harris S.S."/>
        </authorList>
    </citation>
    <scope>NUCLEOTIDE SEQUENCE</scope>
    <source>
        <strain evidence="7">JF 03-4F</strain>
    </source>
</reference>
<feature type="region of interest" description="Disordered" evidence="5">
    <location>
        <begin position="35"/>
        <end position="151"/>
    </location>
</feature>
<dbReference type="GO" id="GO:0003677">
    <property type="term" value="F:DNA binding"/>
    <property type="evidence" value="ECO:0007669"/>
    <property type="project" value="UniProtKB-KW"/>
</dbReference>
<evidence type="ECO:0000313" key="7">
    <source>
        <dbReference type="EMBL" id="KAI1611431.1"/>
    </source>
</evidence>
<dbReference type="AlphaFoldDB" id="A0AAN6DSJ2"/>
<dbReference type="InterPro" id="IPR036864">
    <property type="entry name" value="Zn2-C6_fun-type_DNA-bd_sf"/>
</dbReference>
<dbReference type="Gene3D" id="4.10.240.10">
    <property type="entry name" value="Zn(2)-C6 fungal-type DNA-binding domain"/>
    <property type="match status" value="1"/>
</dbReference>
<dbReference type="GO" id="GO:0000981">
    <property type="term" value="F:DNA-binding transcription factor activity, RNA polymerase II-specific"/>
    <property type="evidence" value="ECO:0007669"/>
    <property type="project" value="InterPro"/>
</dbReference>
<feature type="domain" description="Zn(2)-C6 fungal-type" evidence="6">
    <location>
        <begin position="150"/>
        <end position="183"/>
    </location>
</feature>
<accession>A0AAN6DSJ2</accession>
<dbReference type="SUPFAM" id="SSF57701">
    <property type="entry name" value="Zn2/Cys6 DNA-binding domain"/>
    <property type="match status" value="1"/>
</dbReference>
<dbReference type="InterPro" id="IPR001138">
    <property type="entry name" value="Zn2Cys6_DnaBD"/>
</dbReference>
<evidence type="ECO:0000256" key="2">
    <source>
        <dbReference type="ARBA" id="ARBA00023125"/>
    </source>
</evidence>
<keyword evidence="2" id="KW-0238">DNA-binding</keyword>
<dbReference type="PROSITE" id="PS50048">
    <property type="entry name" value="ZN2_CY6_FUNGAL_2"/>
    <property type="match status" value="1"/>
</dbReference>
<name>A0AAN6DSJ2_9EURO</name>
<dbReference type="SMART" id="SM00066">
    <property type="entry name" value="GAL4"/>
    <property type="match status" value="1"/>
</dbReference>
<comment type="caution">
    <text evidence="7">The sequence shown here is derived from an EMBL/GenBank/DDBJ whole genome shotgun (WGS) entry which is preliminary data.</text>
</comment>
<sequence length="479" mass="50660">MGKENKGICDFCLRPFFARSVSSKSASLFPAFPCPHNSKITTMDTKDQKSAGVPAPETEALCGSIERQTASPSPNTSDAASSPSSPSSIARSALDLMESQATARSTAPPPPASSITNTNGPEAQDGNSSSPPSHQPPQTVPSTSSTSSERCERCILQRKKCDGVKPACGNCASSKTLRNSCVYPPGRPSRRQLAEMKKNNQAGHNGASGHQDPNSGNNNGGTNSSASPNNTTPLAPPQPPQVHQRPAARQPTGSALVTPQQPPSQMPTIRPSILHAPGPQLQNQRSIYSEPPPRWQPIDGSAQAGGQSRSSERRPITTTQAPSPFTAYGSIGRGQDVYLRPRLFGDNDGPASSAIARQQSNGHAPAFETTGGQIQTGQYPTRFPDLNWGAHHIYLGDGSLNPSPPHGACTTPTVLGRTTPLVAGSLARTLERRPAQPPREEENAGNERQEDDGASHGTGREEEDDNDDEEWIDMNAVAE</sequence>
<feature type="region of interest" description="Disordered" evidence="5">
    <location>
        <begin position="199"/>
        <end position="377"/>
    </location>
</feature>
<feature type="compositionally biased region" description="Basic and acidic residues" evidence="5">
    <location>
        <begin position="429"/>
        <end position="460"/>
    </location>
</feature>
<gene>
    <name evidence="7" type="ORF">EDD36DRAFT_289205</name>
</gene>
<evidence type="ECO:0000256" key="1">
    <source>
        <dbReference type="ARBA" id="ARBA00023015"/>
    </source>
</evidence>
<evidence type="ECO:0000256" key="3">
    <source>
        <dbReference type="ARBA" id="ARBA00023163"/>
    </source>
</evidence>
<feature type="compositionally biased region" description="Low complexity" evidence="5">
    <location>
        <begin position="300"/>
        <end position="309"/>
    </location>
</feature>
<keyword evidence="4" id="KW-0539">Nucleus</keyword>
<keyword evidence="3" id="KW-0804">Transcription</keyword>
<feature type="compositionally biased region" description="Low complexity" evidence="5">
    <location>
        <begin position="213"/>
        <end position="233"/>
    </location>
</feature>
<feature type="compositionally biased region" description="Acidic residues" evidence="5">
    <location>
        <begin position="461"/>
        <end position="472"/>
    </location>
</feature>
<evidence type="ECO:0000256" key="4">
    <source>
        <dbReference type="ARBA" id="ARBA00023242"/>
    </source>
</evidence>
<keyword evidence="8" id="KW-1185">Reference proteome</keyword>
<feature type="region of interest" description="Disordered" evidence="5">
    <location>
        <begin position="426"/>
        <end position="479"/>
    </location>
</feature>
<keyword evidence="1" id="KW-0805">Transcription regulation</keyword>
<organism evidence="7 8">
    <name type="scientific">Exophiala viscosa</name>
    <dbReference type="NCBI Taxonomy" id="2486360"/>
    <lineage>
        <taxon>Eukaryota</taxon>
        <taxon>Fungi</taxon>
        <taxon>Dikarya</taxon>
        <taxon>Ascomycota</taxon>
        <taxon>Pezizomycotina</taxon>
        <taxon>Eurotiomycetes</taxon>
        <taxon>Chaetothyriomycetidae</taxon>
        <taxon>Chaetothyriales</taxon>
        <taxon>Herpotrichiellaceae</taxon>
        <taxon>Exophiala</taxon>
    </lineage>
</organism>
<evidence type="ECO:0000259" key="6">
    <source>
        <dbReference type="PROSITE" id="PS50048"/>
    </source>
</evidence>
<evidence type="ECO:0000313" key="8">
    <source>
        <dbReference type="Proteomes" id="UP001203852"/>
    </source>
</evidence>
<dbReference type="CDD" id="cd00067">
    <property type="entry name" value="GAL4"/>
    <property type="match status" value="1"/>
</dbReference>
<dbReference type="GO" id="GO:0008270">
    <property type="term" value="F:zinc ion binding"/>
    <property type="evidence" value="ECO:0007669"/>
    <property type="project" value="InterPro"/>
</dbReference>